<accession>A0A1V0M6Y2</accession>
<dbReference type="EMBL" id="KY494864">
    <property type="protein sequence ID" value="ARD70630.1"/>
    <property type="molecule type" value="Genomic_DNA"/>
</dbReference>
<name>A0A1V0M6Y2_PSEAI</name>
<organism evidence="1">
    <name type="scientific">Pseudomonas aeruginosa</name>
    <dbReference type="NCBI Taxonomy" id="287"/>
    <lineage>
        <taxon>Bacteria</taxon>
        <taxon>Pseudomonadati</taxon>
        <taxon>Pseudomonadota</taxon>
        <taxon>Gammaproteobacteria</taxon>
        <taxon>Pseudomonadales</taxon>
        <taxon>Pseudomonadaceae</taxon>
        <taxon>Pseudomonas</taxon>
    </lineage>
</organism>
<dbReference type="AlphaFoldDB" id="A0A1V0M6Y2"/>
<sequence length="191" mass="20192">MDLPSPPVRIPLHTSIEGSSSMLRVIPFRTPFKLALTFVFLTAPLVAHAGGTAAAAAIASAAAAALSDKEPLVAGQSFGATGYLFVDGVGYSGGRMVYCPASVGFVKPEDMFWSKNKITKGVCQSITGDLPAVPAQDFIDEVLGKGEATVVSVAPVLVQHGPPYGVIYYKDNGNEESTRENLRKRTKVTYE</sequence>
<proteinExistence type="predicted"/>
<keyword evidence="1" id="KW-0614">Plasmid</keyword>
<evidence type="ECO:0000313" key="1">
    <source>
        <dbReference type="EMBL" id="ARD70630.1"/>
    </source>
</evidence>
<protein>
    <submittedName>
        <fullName evidence="1">Uncharacterized protein</fullName>
    </submittedName>
</protein>
<geneLocation type="plasmid" evidence="1">
    <name>pJB37</name>
</geneLocation>
<reference evidence="1" key="1">
    <citation type="submission" date="2017-01" db="EMBL/GenBank/DDBJ databases">
        <title>Complete nucleotide sequence of an IncP-2 blaVIM-2-harboring megaplasmid from Pseudomonas aeruginosa.</title>
        <authorList>
            <person name="Botelho J."/>
            <person name="Grosso F."/>
            <person name="Mabrouk A."/>
            <person name="Peixe L."/>
        </authorList>
    </citation>
    <scope>NUCLEOTIDE SEQUENCE</scope>
    <source>
        <strain evidence="1">FFUP_PS_37</strain>
        <plasmid evidence="1">pJB37</plasmid>
    </source>
</reference>